<keyword evidence="3" id="KW-1185">Reference proteome</keyword>
<dbReference type="Gene3D" id="3.40.50.1820">
    <property type="entry name" value="alpha/beta hydrolase"/>
    <property type="match status" value="1"/>
</dbReference>
<dbReference type="Pfam" id="PF12697">
    <property type="entry name" value="Abhydrolase_6"/>
    <property type="match status" value="1"/>
</dbReference>
<proteinExistence type="predicted"/>
<dbReference type="AlphaFoldDB" id="A0A8E0KJM8"/>
<dbReference type="InterPro" id="IPR050228">
    <property type="entry name" value="Carboxylesterase_BioH"/>
</dbReference>
<organism evidence="2 3">
    <name type="scientific">Brevundimonas abyssalis TAR-001</name>
    <dbReference type="NCBI Taxonomy" id="1391729"/>
    <lineage>
        <taxon>Bacteria</taxon>
        <taxon>Pseudomonadati</taxon>
        <taxon>Pseudomonadota</taxon>
        <taxon>Alphaproteobacteria</taxon>
        <taxon>Caulobacterales</taxon>
        <taxon>Caulobacteraceae</taxon>
        <taxon>Brevundimonas</taxon>
    </lineage>
</organism>
<gene>
    <name evidence="2" type="ORF">MBEBAB_0310</name>
</gene>
<reference evidence="3" key="1">
    <citation type="journal article" date="2013" name="Genome Announc.">
        <title>Draft Genome Sequence of the Dimorphic Prosthecate Bacterium Brevundimonas abyssalis TAR-001T.</title>
        <authorList>
            <person name="Tsubouchi T."/>
            <person name="Nishi S."/>
            <person name="Usui K."/>
            <person name="Shimane Y."/>
            <person name="Takaki Y."/>
            <person name="Maruyama T."/>
            <person name="Hatada Y."/>
        </authorList>
    </citation>
    <scope>NUCLEOTIDE SEQUENCE [LARGE SCALE GENOMIC DNA]</scope>
    <source>
        <strain evidence="3">TAR-001</strain>
    </source>
</reference>
<dbReference type="InterPro" id="IPR029058">
    <property type="entry name" value="AB_hydrolase_fold"/>
</dbReference>
<sequence length="275" mass="30119">MSGLDLGDPGRPVDLIFVHANGFNAGTYRFLLEPLARDARILAPDLRGHGRSGLPADPVWRRNWHDFRDDLVALIDAVGGPPVVLAGHSMGAVVALLAAERRQHRVRSVVMFDPVILPRPAALMMSWPLAGRMARRYPLVAGALRRRARFDSREAAIEAYRGRGAFRDWPEQALADYVAEGFRDVEDGVELTCAPGWEASNYAAQGHDPWPVLRRMARPVHILKGERGSTCSLVPGQIADVTVETVPGGTHFFPMIQPEAARAALRRSLSESGQG</sequence>
<evidence type="ECO:0000313" key="2">
    <source>
        <dbReference type="EMBL" id="GAD58060.1"/>
    </source>
</evidence>
<protein>
    <recommendedName>
        <fullName evidence="1">AB hydrolase-1 domain-containing protein</fullName>
    </recommendedName>
</protein>
<dbReference type="Proteomes" id="UP000016569">
    <property type="component" value="Unassembled WGS sequence"/>
</dbReference>
<accession>A0A8E0KJM8</accession>
<dbReference type="PRINTS" id="PR00111">
    <property type="entry name" value="ABHYDROLASE"/>
</dbReference>
<dbReference type="PANTHER" id="PTHR43194:SF2">
    <property type="entry name" value="PEROXISOMAL MEMBRANE PROTEIN LPX1"/>
    <property type="match status" value="1"/>
</dbReference>
<evidence type="ECO:0000259" key="1">
    <source>
        <dbReference type="Pfam" id="PF12697"/>
    </source>
</evidence>
<dbReference type="EMBL" id="BATC01000003">
    <property type="protein sequence ID" value="GAD58060.1"/>
    <property type="molecule type" value="Genomic_DNA"/>
</dbReference>
<dbReference type="SUPFAM" id="SSF53474">
    <property type="entry name" value="alpha/beta-Hydrolases"/>
    <property type="match status" value="1"/>
</dbReference>
<dbReference type="PANTHER" id="PTHR43194">
    <property type="entry name" value="HYDROLASE ALPHA/BETA FOLD FAMILY"/>
    <property type="match status" value="1"/>
</dbReference>
<name>A0A8E0KJM8_9CAUL</name>
<evidence type="ECO:0000313" key="3">
    <source>
        <dbReference type="Proteomes" id="UP000016569"/>
    </source>
</evidence>
<comment type="caution">
    <text evidence="2">The sequence shown here is derived from an EMBL/GenBank/DDBJ whole genome shotgun (WGS) entry which is preliminary data.</text>
</comment>
<dbReference type="InterPro" id="IPR000073">
    <property type="entry name" value="AB_hydrolase_1"/>
</dbReference>
<feature type="domain" description="AB hydrolase-1" evidence="1">
    <location>
        <begin position="15"/>
        <end position="260"/>
    </location>
</feature>